<proteinExistence type="predicted"/>
<reference evidence="1" key="1">
    <citation type="submission" date="2015-04" db="UniProtKB">
        <authorList>
            <consortium name="EnsemblPlants"/>
        </authorList>
    </citation>
    <scope>IDENTIFICATION</scope>
</reference>
<dbReference type="Gramene" id="OMERI12G09700.1">
    <property type="protein sequence ID" value="OMERI12G09700.1"/>
    <property type="gene ID" value="OMERI12G09700"/>
</dbReference>
<name>A0A0E0FCL8_9ORYZ</name>
<sequence>MAGAARGAWRDPEVMATATATARLSPPAATFPPDFLLFSLFRRRTHRAVGAGWSCSGADADADADHVFSSGSGSGMAGTQEGSWFLARRLQSVGTFHVGFSSRCSPSTSLVLFSARCSSLSAVHPDSPAR</sequence>
<evidence type="ECO:0000313" key="1">
    <source>
        <dbReference type="EnsemblPlants" id="OMERI12G09700.1"/>
    </source>
</evidence>
<reference evidence="1" key="2">
    <citation type="submission" date="2018-05" db="EMBL/GenBank/DDBJ databases">
        <title>OmerRS3 (Oryza meridionalis Reference Sequence Version 3).</title>
        <authorList>
            <person name="Zhang J."/>
            <person name="Kudrna D."/>
            <person name="Lee S."/>
            <person name="Talag J."/>
            <person name="Welchert J."/>
            <person name="Wing R.A."/>
        </authorList>
    </citation>
    <scope>NUCLEOTIDE SEQUENCE [LARGE SCALE GENOMIC DNA]</scope>
    <source>
        <strain evidence="1">cv. OR44</strain>
    </source>
</reference>
<accession>A0A0E0FCL8</accession>
<dbReference type="Proteomes" id="UP000008021">
    <property type="component" value="Chromosome 12"/>
</dbReference>
<dbReference type="HOGENOM" id="CLU_2100633_0_0_1"/>
<keyword evidence="2" id="KW-1185">Reference proteome</keyword>
<organism evidence="1">
    <name type="scientific">Oryza meridionalis</name>
    <dbReference type="NCBI Taxonomy" id="40149"/>
    <lineage>
        <taxon>Eukaryota</taxon>
        <taxon>Viridiplantae</taxon>
        <taxon>Streptophyta</taxon>
        <taxon>Embryophyta</taxon>
        <taxon>Tracheophyta</taxon>
        <taxon>Spermatophyta</taxon>
        <taxon>Magnoliopsida</taxon>
        <taxon>Liliopsida</taxon>
        <taxon>Poales</taxon>
        <taxon>Poaceae</taxon>
        <taxon>BOP clade</taxon>
        <taxon>Oryzoideae</taxon>
        <taxon>Oryzeae</taxon>
        <taxon>Oryzinae</taxon>
        <taxon>Oryza</taxon>
    </lineage>
</organism>
<dbReference type="EnsemblPlants" id="OMERI12G09700.1">
    <property type="protein sequence ID" value="OMERI12G09700.1"/>
    <property type="gene ID" value="OMERI12G09700"/>
</dbReference>
<protein>
    <submittedName>
        <fullName evidence="1">Uncharacterized protein</fullName>
    </submittedName>
</protein>
<dbReference type="AlphaFoldDB" id="A0A0E0FCL8"/>
<evidence type="ECO:0000313" key="2">
    <source>
        <dbReference type="Proteomes" id="UP000008021"/>
    </source>
</evidence>